<gene>
    <name evidence="1" type="primary">phnH</name>
    <name evidence="1" type="ORF">BLTE_17350</name>
</gene>
<dbReference type="PIRSF" id="PIRSF020680">
    <property type="entry name" value="PhnH"/>
    <property type="match status" value="1"/>
</dbReference>
<dbReference type="GO" id="GO:0019634">
    <property type="term" value="P:organic phosphonate metabolic process"/>
    <property type="evidence" value="ECO:0007669"/>
    <property type="project" value="InterPro"/>
</dbReference>
<dbReference type="NCBIfam" id="TIGR03292">
    <property type="entry name" value="PhnH_redo"/>
    <property type="match status" value="1"/>
</dbReference>
<reference evidence="1 2" key="1">
    <citation type="submission" date="2018-08" db="EMBL/GenBank/DDBJ databases">
        <title>Complete genome sequencing of Blastochloris tepida GI.</title>
        <authorList>
            <person name="Tsukatani Y."/>
            <person name="Mori H."/>
        </authorList>
    </citation>
    <scope>NUCLEOTIDE SEQUENCE [LARGE SCALE GENOMIC DNA]</scope>
    <source>
        <strain evidence="1 2">GI</strain>
    </source>
</reference>
<accession>A0A348G0G7</accession>
<evidence type="ECO:0000313" key="2">
    <source>
        <dbReference type="Proteomes" id="UP000266934"/>
    </source>
</evidence>
<dbReference type="OrthoDB" id="9814509at2"/>
<dbReference type="AlphaFoldDB" id="A0A348G0G7"/>
<dbReference type="Gene3D" id="3.40.50.11310">
    <property type="entry name" value="Bacterial phosphonate metabolism protein PhnH"/>
    <property type="match status" value="1"/>
</dbReference>
<dbReference type="Pfam" id="PF05845">
    <property type="entry name" value="PhnH"/>
    <property type="match status" value="1"/>
</dbReference>
<dbReference type="InterPro" id="IPR008772">
    <property type="entry name" value="Phosphonate_metab_PhnH"/>
</dbReference>
<dbReference type="RefSeq" id="WP_126399371.1">
    <property type="nucleotide sequence ID" value="NZ_AP018907.1"/>
</dbReference>
<name>A0A348G0G7_9HYPH</name>
<protein>
    <submittedName>
        <fullName evidence="1">Carbon-phosphorus lyase</fullName>
    </submittedName>
</protein>
<proteinExistence type="predicted"/>
<keyword evidence="1" id="KW-0456">Lyase</keyword>
<dbReference type="InterPro" id="IPR038058">
    <property type="entry name" value="PhnH-like_sp"/>
</dbReference>
<organism evidence="1 2">
    <name type="scientific">Blastochloris tepida</name>
    <dbReference type="NCBI Taxonomy" id="2233851"/>
    <lineage>
        <taxon>Bacteria</taxon>
        <taxon>Pseudomonadati</taxon>
        <taxon>Pseudomonadota</taxon>
        <taxon>Alphaproteobacteria</taxon>
        <taxon>Hyphomicrobiales</taxon>
        <taxon>Blastochloridaceae</taxon>
        <taxon>Blastochloris</taxon>
    </lineage>
</organism>
<dbReference type="SUPFAM" id="SSF159709">
    <property type="entry name" value="PhnH-like"/>
    <property type="match status" value="1"/>
</dbReference>
<evidence type="ECO:0000313" key="1">
    <source>
        <dbReference type="EMBL" id="BBF93050.1"/>
    </source>
</evidence>
<dbReference type="GO" id="GO:0016829">
    <property type="term" value="F:lyase activity"/>
    <property type="evidence" value="ECO:0007669"/>
    <property type="project" value="UniProtKB-KW"/>
</dbReference>
<sequence>MSDGTVTLASVALAPGFADPVFDAQRTFRTVMAAMARPGRIEALASELAPPAPMTPALAALALTLADQDTPVWLDQPLAASPDIAAFLRFHAGAPIVADPAEAAFALVSDSRAMPPFDAFAQGSDAYPDRSATLLVQVERFAGPPLTLAGPGLEGTADFAASPLPADFAERLTANQAMFPRGVDLVLCTADRIMALPRSVRLVEAA</sequence>
<keyword evidence="2" id="KW-1185">Reference proteome</keyword>
<dbReference type="EMBL" id="AP018907">
    <property type="protein sequence ID" value="BBF93050.1"/>
    <property type="molecule type" value="Genomic_DNA"/>
</dbReference>
<dbReference type="Proteomes" id="UP000266934">
    <property type="component" value="Chromosome"/>
</dbReference>
<dbReference type="KEGG" id="blag:BLTE_17350"/>